<feature type="domain" description="Calcineurin-like phosphoesterase" evidence="6">
    <location>
        <begin position="45"/>
        <end position="287"/>
    </location>
</feature>
<proteinExistence type="inferred from homology"/>
<dbReference type="Proteomes" id="UP001597199">
    <property type="component" value="Unassembled WGS sequence"/>
</dbReference>
<dbReference type="InterPro" id="IPR004843">
    <property type="entry name" value="Calcineurin-like_PHP"/>
</dbReference>
<gene>
    <name evidence="8" type="ORF">ACFQ41_12280</name>
</gene>
<comment type="similarity">
    <text evidence="4">Belongs to the cyclic nucleotide phosphodiesterase class-III family.</text>
</comment>
<evidence type="ECO:0000259" key="6">
    <source>
        <dbReference type="Pfam" id="PF00149"/>
    </source>
</evidence>
<feature type="chain" id="PRO_5046951541" evidence="5">
    <location>
        <begin position="26"/>
        <end position="447"/>
    </location>
</feature>
<comment type="caution">
    <text evidence="8">The sequence shown here is derived from an EMBL/GenBank/DDBJ whole genome shotgun (WGS) entry which is preliminary data.</text>
</comment>
<organism evidence="8 9">
    <name type="scientific">Lacticaseibacillus suilingensis</name>
    <dbReference type="NCBI Taxonomy" id="2799577"/>
    <lineage>
        <taxon>Bacteria</taxon>
        <taxon>Bacillati</taxon>
        <taxon>Bacillota</taxon>
        <taxon>Bacilli</taxon>
        <taxon>Lactobacillales</taxon>
        <taxon>Lactobacillaceae</taxon>
        <taxon>Lacticaseibacillus</taxon>
    </lineage>
</organism>
<dbReference type="SUPFAM" id="SSF56300">
    <property type="entry name" value="Metallo-dependent phosphatases"/>
    <property type="match status" value="1"/>
</dbReference>
<keyword evidence="5" id="KW-0732">Signal</keyword>
<sequence>MLKRLGQVLAALALLAVIAAGLTVAAPHRQGASHELTTSTIPVLWVLSDSHFITPQLHDQGEAYTEIKQSAAGKDIQHQPVAIKALVHAALTAKPRPTAVILTGDVTFNGERASAQDLAKRLAPLQAAGIHVLAIPGNHDIYDGWARKYKGKNQYKVPQISPTEWRRIFSDGYQSEIAEDSASLSYTIALNANYQLIMLDSNIYTIQPSNRNPNTGGELKPATMSWLKTQLAAGKKAGRTSLVFMHHNLYQHNHVVSTGYVLNNAKALRKLLTRYQVPALFSGHIHAQDVMAGKKGEPVEVVNGSYSISPAGYGVVQLTSKDLTYTRKQADLLPVLTAKQKQNPELAHYQRYLKKLFLQNGEGLAVQSLYNRPGITEADLDAGMHFMGELNWRFFTGQDHISDTEVNALKQTRGYQVDAKTASLKRYINTIIQDTNMNDLHFTIKTK</sequence>
<evidence type="ECO:0000259" key="7">
    <source>
        <dbReference type="Pfam" id="PF17839"/>
    </source>
</evidence>
<dbReference type="Gene3D" id="1.10.246.180">
    <property type="match status" value="1"/>
</dbReference>
<evidence type="ECO:0000256" key="2">
    <source>
        <dbReference type="ARBA" id="ARBA00022801"/>
    </source>
</evidence>
<evidence type="ECO:0000313" key="9">
    <source>
        <dbReference type="Proteomes" id="UP001597199"/>
    </source>
</evidence>
<dbReference type="Pfam" id="PF00149">
    <property type="entry name" value="Metallophos"/>
    <property type="match status" value="1"/>
</dbReference>
<protein>
    <submittedName>
        <fullName evidence="8">Metallophosphoesterase</fullName>
    </submittedName>
</protein>
<feature type="signal peptide" evidence="5">
    <location>
        <begin position="1"/>
        <end position="25"/>
    </location>
</feature>
<dbReference type="InterPro" id="IPR040869">
    <property type="entry name" value="CNP_C"/>
</dbReference>
<evidence type="ECO:0000256" key="5">
    <source>
        <dbReference type="SAM" id="SignalP"/>
    </source>
</evidence>
<keyword evidence="1" id="KW-0479">Metal-binding</keyword>
<keyword evidence="3" id="KW-0408">Iron</keyword>
<accession>A0ABW4BHV3</accession>
<keyword evidence="2" id="KW-0378">Hydrolase</keyword>
<evidence type="ECO:0000256" key="4">
    <source>
        <dbReference type="ARBA" id="ARBA00025742"/>
    </source>
</evidence>
<evidence type="ECO:0000313" key="8">
    <source>
        <dbReference type="EMBL" id="MFD1400086.1"/>
    </source>
</evidence>
<dbReference type="InterPro" id="IPR029052">
    <property type="entry name" value="Metallo-depent_PP-like"/>
</dbReference>
<dbReference type="Gene3D" id="3.60.21.10">
    <property type="match status" value="1"/>
</dbReference>
<reference evidence="9" key="1">
    <citation type="journal article" date="2019" name="Int. J. Syst. Evol. Microbiol.">
        <title>The Global Catalogue of Microorganisms (GCM) 10K type strain sequencing project: providing services to taxonomists for standard genome sequencing and annotation.</title>
        <authorList>
            <consortium name="The Broad Institute Genomics Platform"/>
            <consortium name="The Broad Institute Genome Sequencing Center for Infectious Disease"/>
            <person name="Wu L."/>
            <person name="Ma J."/>
        </authorList>
    </citation>
    <scope>NUCLEOTIDE SEQUENCE [LARGE SCALE GENOMIC DNA]</scope>
    <source>
        <strain evidence="9">CCM 9110</strain>
    </source>
</reference>
<dbReference type="Pfam" id="PF17839">
    <property type="entry name" value="CNP_C_terminal"/>
    <property type="match status" value="1"/>
</dbReference>
<feature type="domain" description="Cyclic nucleotide phosphodiesterase C-terminal" evidence="7">
    <location>
        <begin position="333"/>
        <end position="438"/>
    </location>
</feature>
<evidence type="ECO:0000256" key="1">
    <source>
        <dbReference type="ARBA" id="ARBA00022723"/>
    </source>
</evidence>
<dbReference type="RefSeq" id="WP_204118410.1">
    <property type="nucleotide sequence ID" value="NZ_BOLV01000004.1"/>
</dbReference>
<evidence type="ECO:0000256" key="3">
    <source>
        <dbReference type="ARBA" id="ARBA00023004"/>
    </source>
</evidence>
<dbReference type="InterPro" id="IPR050884">
    <property type="entry name" value="CNP_phosphodiesterase-III"/>
</dbReference>
<dbReference type="PANTHER" id="PTHR42988:SF2">
    <property type="entry name" value="CYCLIC NUCLEOTIDE PHOSPHODIESTERASE CBUA0032-RELATED"/>
    <property type="match status" value="1"/>
</dbReference>
<dbReference type="EMBL" id="JBHTOA010000048">
    <property type="protein sequence ID" value="MFD1400086.1"/>
    <property type="molecule type" value="Genomic_DNA"/>
</dbReference>
<keyword evidence="9" id="KW-1185">Reference proteome</keyword>
<name>A0ABW4BHV3_9LACO</name>
<dbReference type="PANTHER" id="PTHR42988">
    <property type="entry name" value="PHOSPHOHYDROLASE"/>
    <property type="match status" value="1"/>
</dbReference>